<proteinExistence type="inferred from homology"/>
<feature type="non-terminal residue" evidence="5">
    <location>
        <position position="409"/>
    </location>
</feature>
<evidence type="ECO:0000313" key="6">
    <source>
        <dbReference type="Proteomes" id="UP000321331"/>
    </source>
</evidence>
<dbReference type="SUPFAM" id="SSF51621">
    <property type="entry name" value="Phosphoenolpyruvate/pyruvate domain"/>
    <property type="match status" value="1"/>
</dbReference>
<protein>
    <recommendedName>
        <fullName evidence="4">HpcH/HpaI aldolase/citrate lyase domain-containing protein</fullName>
    </recommendedName>
</protein>
<evidence type="ECO:0000313" key="5">
    <source>
        <dbReference type="EMBL" id="TXC02753.1"/>
    </source>
</evidence>
<dbReference type="Gene3D" id="3.20.20.60">
    <property type="entry name" value="Phosphoenolpyruvate-binding domains"/>
    <property type="match status" value="1"/>
</dbReference>
<dbReference type="InterPro" id="IPR040442">
    <property type="entry name" value="Pyrv_kinase-like_dom_sf"/>
</dbReference>
<evidence type="ECO:0000256" key="1">
    <source>
        <dbReference type="ARBA" id="ARBA00005568"/>
    </source>
</evidence>
<comment type="caution">
    <text evidence="5">The sequence shown here is derived from an EMBL/GenBank/DDBJ whole genome shotgun (WGS) entry which is preliminary data.</text>
</comment>
<feature type="domain" description="HpcH/HpaI aldolase/citrate lyase" evidence="4">
    <location>
        <begin position="131"/>
        <end position="357"/>
    </location>
</feature>
<evidence type="ECO:0000259" key="4">
    <source>
        <dbReference type="Pfam" id="PF03328"/>
    </source>
</evidence>
<sequence>MNDVIEGLGAIPGDERARQMASDIGITSVGRTRKLISIPNVIPITNEETVDSANLSNAGLTHSGPSSGRTISCKPSYQLWPVDRSTIDCSIIQITLAMAYQNASPVVNAFGKTRLQESLERARDRQGPSLGQWLALPGHALAKTIAPLGEDWVLIDCEHGHIDDYNMYLQISAISSSGVSPVVRIPAGEPWMVKRALDAGAHAIMVPMCETKEQAMQIVESAKYPSKSYPNGFRGTGAMFAPAAFNLTGREYLLNANSNVMIFVQIESRKGVENVEEIAKVDGIDMLFIGPNDLASSLGYVAFDHATTPEVQQATQRILDATLAAGKYAGHFALDAATAAQRYEQGFHFVNCGADIVALTSQMSAEIRKVKDLTTKDLAYNAANGSGSENGVKSLDGRGNGSVDAVKLY</sequence>
<dbReference type="Pfam" id="PF03328">
    <property type="entry name" value="HpcH_HpaI"/>
    <property type="match status" value="1"/>
</dbReference>
<organism evidence="5 6">
    <name type="scientific">Fusarium oxysporum f. sp. cubense</name>
    <dbReference type="NCBI Taxonomy" id="61366"/>
    <lineage>
        <taxon>Eukaryota</taxon>
        <taxon>Fungi</taxon>
        <taxon>Dikarya</taxon>
        <taxon>Ascomycota</taxon>
        <taxon>Pezizomycotina</taxon>
        <taxon>Sordariomycetes</taxon>
        <taxon>Hypocreomycetidae</taxon>
        <taxon>Hypocreales</taxon>
        <taxon>Nectriaceae</taxon>
        <taxon>Fusarium</taxon>
        <taxon>Fusarium oxysporum species complex</taxon>
    </lineage>
</organism>
<dbReference type="GO" id="GO:0046872">
    <property type="term" value="F:metal ion binding"/>
    <property type="evidence" value="ECO:0007669"/>
    <property type="project" value="UniProtKB-KW"/>
</dbReference>
<evidence type="ECO:0000256" key="2">
    <source>
        <dbReference type="ARBA" id="ARBA00022723"/>
    </source>
</evidence>
<dbReference type="InterPro" id="IPR005000">
    <property type="entry name" value="Aldolase/citrate-lyase_domain"/>
</dbReference>
<evidence type="ECO:0000256" key="3">
    <source>
        <dbReference type="ARBA" id="ARBA00023239"/>
    </source>
</evidence>
<dbReference type="Proteomes" id="UP000321331">
    <property type="component" value="Unassembled WGS sequence"/>
</dbReference>
<dbReference type="PANTHER" id="PTHR30502">
    <property type="entry name" value="2-KETO-3-DEOXY-L-RHAMNONATE ALDOLASE"/>
    <property type="match status" value="1"/>
</dbReference>
<dbReference type="InterPro" id="IPR015813">
    <property type="entry name" value="Pyrv/PenolPyrv_kinase-like_dom"/>
</dbReference>
<reference evidence="5 6" key="1">
    <citation type="submission" date="2019-07" db="EMBL/GenBank/DDBJ databases">
        <title>The First High-Quality Draft Genome Sequence of the Causal Agent of the Current Panama Disease Epidemic.</title>
        <authorList>
            <person name="Warmington R.J."/>
            <person name="Kay W."/>
            <person name="Jeffries A."/>
            <person name="Bebber D."/>
            <person name="Moore K."/>
            <person name="Studholme D.J."/>
        </authorList>
    </citation>
    <scope>NUCLEOTIDE SEQUENCE [LARGE SCALE GENOMIC DNA]</scope>
    <source>
        <strain evidence="5 6">TR4</strain>
    </source>
</reference>
<dbReference type="PANTHER" id="PTHR30502:SF0">
    <property type="entry name" value="PHOSPHOENOLPYRUVATE CARBOXYLASE FAMILY PROTEIN"/>
    <property type="match status" value="1"/>
</dbReference>
<keyword evidence="3" id="KW-0456">Lyase</keyword>
<dbReference type="EMBL" id="VMNF01000008">
    <property type="protein sequence ID" value="TXC02753.1"/>
    <property type="molecule type" value="Genomic_DNA"/>
</dbReference>
<dbReference type="GO" id="GO:0016832">
    <property type="term" value="F:aldehyde-lyase activity"/>
    <property type="evidence" value="ECO:0007669"/>
    <property type="project" value="TreeGrafter"/>
</dbReference>
<dbReference type="InterPro" id="IPR050251">
    <property type="entry name" value="HpcH-HpaI_aldolase"/>
</dbReference>
<comment type="similarity">
    <text evidence="1">Belongs to the HpcH/HpaI aldolase family.</text>
</comment>
<dbReference type="FunFam" id="3.20.20.60:FF:000004">
    <property type="entry name" value="5-keto-4-deoxy-D-glucarate aldolase"/>
    <property type="match status" value="1"/>
</dbReference>
<gene>
    <name evidence="5" type="ORF">FocTR4_00015420</name>
</gene>
<keyword evidence="2" id="KW-0479">Metal-binding</keyword>
<dbReference type="GO" id="GO:0005737">
    <property type="term" value="C:cytoplasm"/>
    <property type="evidence" value="ECO:0007669"/>
    <property type="project" value="UniProtKB-ARBA"/>
</dbReference>
<dbReference type="AlphaFoldDB" id="A0A5C6SVU2"/>
<name>A0A5C6SVU2_FUSOC</name>
<accession>A0A5C6SVU2</accession>